<dbReference type="InterPro" id="IPR023753">
    <property type="entry name" value="FAD/NAD-binding_dom"/>
</dbReference>
<protein>
    <submittedName>
        <fullName evidence="2">FAD-dependent oxidoreductase</fullName>
    </submittedName>
</protein>
<dbReference type="Proteomes" id="UP000675940">
    <property type="component" value="Unassembled WGS sequence"/>
</dbReference>
<evidence type="ECO:0000313" key="2">
    <source>
        <dbReference type="EMBL" id="MBP0485118.1"/>
    </source>
</evidence>
<keyword evidence="3" id="KW-1185">Reference proteome</keyword>
<dbReference type="InterPro" id="IPR036188">
    <property type="entry name" value="FAD/NAD-bd_sf"/>
</dbReference>
<dbReference type="SUPFAM" id="SSF51905">
    <property type="entry name" value="FAD/NAD(P)-binding domain"/>
    <property type="match status" value="1"/>
</dbReference>
<proteinExistence type="predicted"/>
<dbReference type="Gene3D" id="3.50.50.60">
    <property type="entry name" value="FAD/NAD(P)-binding domain"/>
    <property type="match status" value="1"/>
</dbReference>
<evidence type="ECO:0000259" key="1">
    <source>
        <dbReference type="Pfam" id="PF07992"/>
    </source>
</evidence>
<sequence length="115" mass="12561">MTAIMIIGAGECGVRTAFALREQGFDGTVTLIGAETALPCERPPLSKDPSAAPRPIRPEAAYAEQGIDLRLGFRCRASTRRAVPRSWATARRWAMTNCSWQPARAPGCFRGWRVA</sequence>
<dbReference type="Pfam" id="PF07992">
    <property type="entry name" value="Pyr_redox_2"/>
    <property type="match status" value="1"/>
</dbReference>
<accession>A0A940S2D3</accession>
<dbReference type="AlphaFoldDB" id="A0A940S2D3"/>
<organism evidence="2 3">
    <name type="scientific">Sagittula salina</name>
    <dbReference type="NCBI Taxonomy" id="2820268"/>
    <lineage>
        <taxon>Bacteria</taxon>
        <taxon>Pseudomonadati</taxon>
        <taxon>Pseudomonadota</taxon>
        <taxon>Alphaproteobacteria</taxon>
        <taxon>Rhodobacterales</taxon>
        <taxon>Roseobacteraceae</taxon>
        <taxon>Sagittula</taxon>
    </lineage>
</organism>
<dbReference type="EMBL" id="JAGISH010000023">
    <property type="protein sequence ID" value="MBP0485118.1"/>
    <property type="molecule type" value="Genomic_DNA"/>
</dbReference>
<dbReference type="GO" id="GO:0016491">
    <property type="term" value="F:oxidoreductase activity"/>
    <property type="evidence" value="ECO:0007669"/>
    <property type="project" value="InterPro"/>
</dbReference>
<feature type="domain" description="FAD/NAD(P)-binding" evidence="1">
    <location>
        <begin position="3"/>
        <end position="71"/>
    </location>
</feature>
<reference evidence="2" key="1">
    <citation type="submission" date="2021-03" db="EMBL/GenBank/DDBJ databases">
        <title>Sagittula salina sp. nov. strain M10.9X isolated from the marine waste.</title>
        <authorList>
            <person name="Satari L."/>
            <person name="Molina-Menor E."/>
            <person name="Vidal-Verdu A."/>
            <person name="Pascual J."/>
            <person name="Pereto J."/>
            <person name="Porcar M."/>
        </authorList>
    </citation>
    <scope>NUCLEOTIDE SEQUENCE</scope>
    <source>
        <strain evidence="2">M10.9X</strain>
    </source>
</reference>
<comment type="caution">
    <text evidence="2">The sequence shown here is derived from an EMBL/GenBank/DDBJ whole genome shotgun (WGS) entry which is preliminary data.</text>
</comment>
<evidence type="ECO:0000313" key="3">
    <source>
        <dbReference type="Proteomes" id="UP000675940"/>
    </source>
</evidence>
<gene>
    <name evidence="2" type="ORF">J5474_21835</name>
</gene>
<name>A0A940S2D3_9RHOB</name>